<dbReference type="Proteomes" id="UP000694851">
    <property type="component" value="Unplaced"/>
</dbReference>
<evidence type="ECO:0000256" key="3">
    <source>
        <dbReference type="ARBA" id="ARBA00023015"/>
    </source>
</evidence>
<comment type="function">
    <text evidence="1">May act as a specific coactivator for the mammalian TEFs.</text>
</comment>
<evidence type="ECO:0000256" key="2">
    <source>
        <dbReference type="ARBA" id="ARBA00004123"/>
    </source>
</evidence>
<evidence type="ECO:0000313" key="8">
    <source>
        <dbReference type="Proteomes" id="UP000694851"/>
    </source>
</evidence>
<evidence type="ECO:0000256" key="7">
    <source>
        <dbReference type="SAM" id="MobiDB-lite"/>
    </source>
</evidence>
<evidence type="ECO:0000256" key="4">
    <source>
        <dbReference type="ARBA" id="ARBA00023163"/>
    </source>
</evidence>
<keyword evidence="3" id="KW-0805">Transcription regulation</keyword>
<evidence type="ECO:0000256" key="6">
    <source>
        <dbReference type="ARBA" id="ARBA00025784"/>
    </source>
</evidence>
<dbReference type="GO" id="GO:0005634">
    <property type="term" value="C:nucleus"/>
    <property type="evidence" value="ECO:0007669"/>
    <property type="project" value="UniProtKB-SubCell"/>
</dbReference>
<dbReference type="OrthoDB" id="10069705at2759"/>
<gene>
    <name evidence="9" type="primary">VGLL1</name>
</gene>
<evidence type="ECO:0000256" key="1">
    <source>
        <dbReference type="ARBA" id="ARBA00002229"/>
    </source>
</evidence>
<comment type="subcellular location">
    <subcellularLocation>
        <location evidence="2">Nucleus</location>
    </subcellularLocation>
</comment>
<proteinExistence type="inferred from homology"/>
<accession>A0A8B7TCA4</accession>
<dbReference type="SMART" id="SM00711">
    <property type="entry name" value="TDU"/>
    <property type="match status" value="1"/>
</dbReference>
<dbReference type="GeneID" id="109396163"/>
<comment type="similarity">
    <text evidence="6">Belongs to the vestigial family.</text>
</comment>
<keyword evidence="8" id="KW-1185">Reference proteome</keyword>
<dbReference type="PANTHER" id="PTHR15950:SF20">
    <property type="entry name" value="TRANSCRIPTION COFACTOR VESTIGIAL-LIKE PROTEIN 1"/>
    <property type="match status" value="1"/>
</dbReference>
<dbReference type="AlphaFoldDB" id="A0A8B7TCA4"/>
<reference evidence="9" key="1">
    <citation type="submission" date="2025-08" db="UniProtKB">
        <authorList>
            <consortium name="RefSeq"/>
        </authorList>
    </citation>
    <scope>IDENTIFICATION</scope>
    <source>
        <tissue evidence="9">Muscle</tissue>
    </source>
</reference>
<sequence>MRLLHSAITCVSMEEMKMNAGSMQRPIKTEWNSRCVIFTYFQGDISSVVDEHFSRALSNIKNPQELSPLSQSEDVVLRNGEHVADIDMPPNQWRFSSQWTKPEPEVSFADGAASCSMNGFDPMAMDEYSLPLPGSSSVQPGELWHFSSPASPSSPEPDFDYPHAFSAEQLFAEDQPDEKHGPLLSVLQQDRCVAHRQQLDMWENCDSAQIAGSMGFPFNLPSSPGHCKKRYFPPDRGPASTSLASERTQSSEKKDLFFY</sequence>
<keyword evidence="5" id="KW-0539">Nucleus</keyword>
<dbReference type="GO" id="GO:0006355">
    <property type="term" value="P:regulation of DNA-templated transcription"/>
    <property type="evidence" value="ECO:0007669"/>
    <property type="project" value="InterPro"/>
</dbReference>
<dbReference type="Pfam" id="PF07545">
    <property type="entry name" value="Vg_Tdu"/>
    <property type="match status" value="1"/>
</dbReference>
<feature type="region of interest" description="Disordered" evidence="7">
    <location>
        <begin position="229"/>
        <end position="259"/>
    </location>
</feature>
<dbReference type="InterPro" id="IPR011520">
    <property type="entry name" value="Vg_fam"/>
</dbReference>
<evidence type="ECO:0000313" key="9">
    <source>
        <dbReference type="RefSeq" id="XP_019523321.1"/>
    </source>
</evidence>
<name>A0A8B7TCA4_HIPAR</name>
<evidence type="ECO:0000256" key="5">
    <source>
        <dbReference type="ARBA" id="ARBA00023242"/>
    </source>
</evidence>
<dbReference type="RefSeq" id="XP_019523321.1">
    <property type="nucleotide sequence ID" value="XM_019667776.1"/>
</dbReference>
<dbReference type="CTD" id="51442"/>
<organism evidence="8 9">
    <name type="scientific">Hipposideros armiger</name>
    <name type="common">Great Himalayan leaf-nosed bat</name>
    <dbReference type="NCBI Taxonomy" id="186990"/>
    <lineage>
        <taxon>Eukaryota</taxon>
        <taxon>Metazoa</taxon>
        <taxon>Chordata</taxon>
        <taxon>Craniata</taxon>
        <taxon>Vertebrata</taxon>
        <taxon>Euteleostomi</taxon>
        <taxon>Mammalia</taxon>
        <taxon>Eutheria</taxon>
        <taxon>Laurasiatheria</taxon>
        <taxon>Chiroptera</taxon>
        <taxon>Yinpterochiroptera</taxon>
        <taxon>Rhinolophoidea</taxon>
        <taxon>Hipposideridae</taxon>
        <taxon>Hipposideros</taxon>
    </lineage>
</organism>
<dbReference type="KEGG" id="hai:109396163"/>
<keyword evidence="4" id="KW-0804">Transcription</keyword>
<dbReference type="PANTHER" id="PTHR15950">
    <property type="entry name" value="TRANSCRIPTION COFACTOR VESTIGIAL-LIKE PROTEIN"/>
    <property type="match status" value="1"/>
</dbReference>
<feature type="compositionally biased region" description="Basic and acidic residues" evidence="7">
    <location>
        <begin position="249"/>
        <end position="259"/>
    </location>
</feature>
<dbReference type="InterPro" id="IPR006627">
    <property type="entry name" value="TDU_repeat"/>
</dbReference>
<protein>
    <submittedName>
        <fullName evidence="9">Transcription cofactor vestigial-like protein 1 isoform X1</fullName>
    </submittedName>
</protein>
<feature type="compositionally biased region" description="Polar residues" evidence="7">
    <location>
        <begin position="239"/>
        <end position="248"/>
    </location>
</feature>